<sequence>MPPIVGHAAANALTAWLRRIRGSRHRRERAMGFAEDAKQTAEAVGDKIKNAWEDTTDRVSDKIDEAKADGEVKRAEAERESVKKRNEVKEELRDS</sequence>
<feature type="region of interest" description="Disordered" evidence="1">
    <location>
        <begin position="60"/>
        <end position="95"/>
    </location>
</feature>
<dbReference type="Proteomes" id="UP001597042">
    <property type="component" value="Unassembled WGS sequence"/>
</dbReference>
<gene>
    <name evidence="2" type="ORF">ACFQZV_04145</name>
</gene>
<dbReference type="RefSeq" id="WP_378750576.1">
    <property type="nucleotide sequence ID" value="NZ_JBHSSV010000003.1"/>
</dbReference>
<evidence type="ECO:0000313" key="3">
    <source>
        <dbReference type="Proteomes" id="UP001597042"/>
    </source>
</evidence>
<evidence type="ECO:0008006" key="4">
    <source>
        <dbReference type="Google" id="ProtNLM"/>
    </source>
</evidence>
<reference evidence="3" key="1">
    <citation type="journal article" date="2019" name="Int. J. Syst. Evol. Microbiol.">
        <title>The Global Catalogue of Microorganisms (GCM) 10K type strain sequencing project: providing services to taxonomists for standard genome sequencing and annotation.</title>
        <authorList>
            <consortium name="The Broad Institute Genomics Platform"/>
            <consortium name="The Broad Institute Genome Sequencing Center for Infectious Disease"/>
            <person name="Wu L."/>
            <person name="Ma J."/>
        </authorList>
    </citation>
    <scope>NUCLEOTIDE SEQUENCE [LARGE SCALE GENOMIC DNA]</scope>
    <source>
        <strain evidence="3">CCUG 50754</strain>
    </source>
</reference>
<organism evidence="2 3">
    <name type="scientific">Microbacterium koreense</name>
    <dbReference type="NCBI Taxonomy" id="323761"/>
    <lineage>
        <taxon>Bacteria</taxon>
        <taxon>Bacillati</taxon>
        <taxon>Actinomycetota</taxon>
        <taxon>Actinomycetes</taxon>
        <taxon>Micrococcales</taxon>
        <taxon>Microbacteriaceae</taxon>
        <taxon>Microbacterium</taxon>
    </lineage>
</organism>
<accession>A0ABW2ZPE1</accession>
<keyword evidence="3" id="KW-1185">Reference proteome</keyword>
<proteinExistence type="predicted"/>
<protein>
    <recommendedName>
        <fullName evidence="4">YtxH domain-containing protein</fullName>
    </recommendedName>
</protein>
<name>A0ABW2ZPE1_9MICO</name>
<evidence type="ECO:0000313" key="2">
    <source>
        <dbReference type="EMBL" id="MFD0780489.1"/>
    </source>
</evidence>
<evidence type="ECO:0000256" key="1">
    <source>
        <dbReference type="SAM" id="MobiDB-lite"/>
    </source>
</evidence>
<dbReference type="EMBL" id="JBHTIM010000001">
    <property type="protein sequence ID" value="MFD0780489.1"/>
    <property type="molecule type" value="Genomic_DNA"/>
</dbReference>
<comment type="caution">
    <text evidence="2">The sequence shown here is derived from an EMBL/GenBank/DDBJ whole genome shotgun (WGS) entry which is preliminary data.</text>
</comment>